<dbReference type="GeneID" id="106070033"/>
<evidence type="ECO:0000256" key="2">
    <source>
        <dbReference type="SAM" id="SignalP"/>
    </source>
</evidence>
<dbReference type="InterPro" id="IPR001304">
    <property type="entry name" value="C-type_lectin-like"/>
</dbReference>
<gene>
    <name evidence="5" type="primary">LOC106070033</name>
</gene>
<evidence type="ECO:0000256" key="1">
    <source>
        <dbReference type="SAM" id="MobiDB-lite"/>
    </source>
</evidence>
<dbReference type="Pfam" id="PF00059">
    <property type="entry name" value="Lectin_C"/>
    <property type="match status" value="1"/>
</dbReference>
<dbReference type="InterPro" id="IPR016187">
    <property type="entry name" value="CTDL_fold"/>
</dbReference>
<feature type="compositionally biased region" description="Low complexity" evidence="1">
    <location>
        <begin position="171"/>
        <end position="183"/>
    </location>
</feature>
<accession>A0A9W2YWH8</accession>
<name>A0A9W2YWH8_BIOGL</name>
<dbReference type="PROSITE" id="PS50041">
    <property type="entry name" value="C_TYPE_LECTIN_2"/>
    <property type="match status" value="1"/>
</dbReference>
<sequence length="213" mass="23232">MELSLQFIFLTLALISNTPNVLGRQIVLTPVVCSQAGAVLYNGNCYQAFSDRALTWNEAQLACKTWGGDLATIDSDALAYAVIPNWYSLSYWIGMKVIGGTWIWVYDNSAVNLASPELNNWADFGAHKPGYDCQSINDEGYGLYLQEKLCSSTSYYVCMGAPASAIETTTTTTTTVKTTTLSSKSKDKSKDIPEGCNGPNNGKESNDNKEKKD</sequence>
<dbReference type="PANTHER" id="PTHR45710:SF26">
    <property type="entry name" value="RH26557P"/>
    <property type="match status" value="1"/>
</dbReference>
<dbReference type="RefSeq" id="XP_055867105.1">
    <property type="nucleotide sequence ID" value="XM_056011130.1"/>
</dbReference>
<dbReference type="Proteomes" id="UP001165740">
    <property type="component" value="Chromosome 14"/>
</dbReference>
<feature type="signal peptide" evidence="2">
    <location>
        <begin position="1"/>
        <end position="23"/>
    </location>
</feature>
<dbReference type="Gene3D" id="3.10.100.10">
    <property type="entry name" value="Mannose-Binding Protein A, subunit A"/>
    <property type="match status" value="1"/>
</dbReference>
<dbReference type="SUPFAM" id="SSF56436">
    <property type="entry name" value="C-type lectin-like"/>
    <property type="match status" value="1"/>
</dbReference>
<feature type="compositionally biased region" description="Basic and acidic residues" evidence="1">
    <location>
        <begin position="204"/>
        <end position="213"/>
    </location>
</feature>
<dbReference type="InterPro" id="IPR016186">
    <property type="entry name" value="C-type_lectin-like/link_sf"/>
</dbReference>
<evidence type="ECO:0000259" key="3">
    <source>
        <dbReference type="PROSITE" id="PS50041"/>
    </source>
</evidence>
<dbReference type="SMART" id="SM00034">
    <property type="entry name" value="CLECT"/>
    <property type="match status" value="1"/>
</dbReference>
<dbReference type="PANTHER" id="PTHR45710">
    <property type="entry name" value="C-TYPE LECTIN DOMAIN-CONTAINING PROTEIN 180"/>
    <property type="match status" value="1"/>
</dbReference>
<keyword evidence="4" id="KW-1185">Reference proteome</keyword>
<proteinExistence type="predicted"/>
<feature type="region of interest" description="Disordered" evidence="1">
    <location>
        <begin position="171"/>
        <end position="213"/>
    </location>
</feature>
<dbReference type="OrthoDB" id="6039641at2759"/>
<keyword evidence="2" id="KW-0732">Signal</keyword>
<evidence type="ECO:0000313" key="5">
    <source>
        <dbReference type="RefSeq" id="XP_055867105.1"/>
    </source>
</evidence>
<organism evidence="4 5">
    <name type="scientific">Biomphalaria glabrata</name>
    <name type="common">Bloodfluke planorb</name>
    <name type="synonym">Freshwater snail</name>
    <dbReference type="NCBI Taxonomy" id="6526"/>
    <lineage>
        <taxon>Eukaryota</taxon>
        <taxon>Metazoa</taxon>
        <taxon>Spiralia</taxon>
        <taxon>Lophotrochozoa</taxon>
        <taxon>Mollusca</taxon>
        <taxon>Gastropoda</taxon>
        <taxon>Heterobranchia</taxon>
        <taxon>Euthyneura</taxon>
        <taxon>Panpulmonata</taxon>
        <taxon>Hygrophila</taxon>
        <taxon>Lymnaeoidea</taxon>
        <taxon>Planorbidae</taxon>
        <taxon>Biomphalaria</taxon>
    </lineage>
</organism>
<reference evidence="5" key="1">
    <citation type="submission" date="2025-08" db="UniProtKB">
        <authorList>
            <consortium name="RefSeq"/>
        </authorList>
    </citation>
    <scope>IDENTIFICATION</scope>
</reference>
<dbReference type="AlphaFoldDB" id="A0A9W2YWH8"/>
<dbReference type="InterPro" id="IPR050828">
    <property type="entry name" value="C-type_lectin/matrix_domain"/>
</dbReference>
<protein>
    <submittedName>
        <fullName evidence="5">Asialoglycoprotein receptor 2-like</fullName>
    </submittedName>
</protein>
<evidence type="ECO:0000313" key="4">
    <source>
        <dbReference type="Proteomes" id="UP001165740"/>
    </source>
</evidence>
<feature type="chain" id="PRO_5040806075" evidence="2">
    <location>
        <begin position="24"/>
        <end position="213"/>
    </location>
</feature>
<feature type="compositionally biased region" description="Basic and acidic residues" evidence="1">
    <location>
        <begin position="184"/>
        <end position="193"/>
    </location>
</feature>
<dbReference type="CDD" id="cd00037">
    <property type="entry name" value="CLECT"/>
    <property type="match status" value="1"/>
</dbReference>
<feature type="domain" description="C-type lectin" evidence="3">
    <location>
        <begin position="41"/>
        <end position="159"/>
    </location>
</feature>